<organism evidence="1 2">
    <name type="scientific">Rotaria sordida</name>
    <dbReference type="NCBI Taxonomy" id="392033"/>
    <lineage>
        <taxon>Eukaryota</taxon>
        <taxon>Metazoa</taxon>
        <taxon>Spiralia</taxon>
        <taxon>Gnathifera</taxon>
        <taxon>Rotifera</taxon>
        <taxon>Eurotatoria</taxon>
        <taxon>Bdelloidea</taxon>
        <taxon>Philodinida</taxon>
        <taxon>Philodinidae</taxon>
        <taxon>Rotaria</taxon>
    </lineage>
</organism>
<sequence length="94" mass="11191">MSKSQHPYLKSNQFQKLFHSWVSSLLQLGRKRPLEIDDVFDILPDDQSQPWTDRLEKAWENEIVLANKSNNNKYKPSLFRATWKVYGSRYYVIG</sequence>
<proteinExistence type="predicted"/>
<protein>
    <submittedName>
        <fullName evidence="1">Uncharacterized protein</fullName>
    </submittedName>
</protein>
<name>A0A818SBA5_9BILA</name>
<reference evidence="1" key="1">
    <citation type="submission" date="2021-02" db="EMBL/GenBank/DDBJ databases">
        <authorList>
            <person name="Nowell W R."/>
        </authorList>
    </citation>
    <scope>NUCLEOTIDE SEQUENCE</scope>
</reference>
<dbReference type="Proteomes" id="UP000663836">
    <property type="component" value="Unassembled WGS sequence"/>
</dbReference>
<gene>
    <name evidence="1" type="ORF">JBS370_LOCUS6907</name>
</gene>
<feature type="non-terminal residue" evidence="1">
    <location>
        <position position="1"/>
    </location>
</feature>
<evidence type="ECO:0000313" key="2">
    <source>
        <dbReference type="Proteomes" id="UP000663836"/>
    </source>
</evidence>
<evidence type="ECO:0000313" key="1">
    <source>
        <dbReference type="EMBL" id="CAF3660983.1"/>
    </source>
</evidence>
<dbReference type="EMBL" id="CAJOBD010000397">
    <property type="protein sequence ID" value="CAF3660983.1"/>
    <property type="molecule type" value="Genomic_DNA"/>
</dbReference>
<accession>A0A818SBA5</accession>
<comment type="caution">
    <text evidence="1">The sequence shown here is derived from an EMBL/GenBank/DDBJ whole genome shotgun (WGS) entry which is preliminary data.</text>
</comment>
<dbReference type="AlphaFoldDB" id="A0A818SBA5"/>